<keyword evidence="3" id="KW-1185">Reference proteome</keyword>
<accession>A0A813EC08</accession>
<organism evidence="2 3">
    <name type="scientific">Polarella glacialis</name>
    <name type="common">Dinoflagellate</name>
    <dbReference type="NCBI Taxonomy" id="89957"/>
    <lineage>
        <taxon>Eukaryota</taxon>
        <taxon>Sar</taxon>
        <taxon>Alveolata</taxon>
        <taxon>Dinophyceae</taxon>
        <taxon>Suessiales</taxon>
        <taxon>Suessiaceae</taxon>
        <taxon>Polarella</taxon>
    </lineage>
</organism>
<evidence type="ECO:0000256" key="1">
    <source>
        <dbReference type="SAM" id="MobiDB-lite"/>
    </source>
</evidence>
<reference evidence="2" key="1">
    <citation type="submission" date="2021-02" db="EMBL/GenBank/DDBJ databases">
        <authorList>
            <person name="Dougan E. K."/>
            <person name="Rhodes N."/>
            <person name="Thang M."/>
            <person name="Chan C."/>
        </authorList>
    </citation>
    <scope>NUCLEOTIDE SEQUENCE</scope>
</reference>
<dbReference type="Proteomes" id="UP000654075">
    <property type="component" value="Unassembled WGS sequence"/>
</dbReference>
<dbReference type="AlphaFoldDB" id="A0A813EC08"/>
<evidence type="ECO:0000313" key="2">
    <source>
        <dbReference type="EMBL" id="CAE8595499.1"/>
    </source>
</evidence>
<dbReference type="EMBL" id="CAJNNV010007888">
    <property type="protein sequence ID" value="CAE8595499.1"/>
    <property type="molecule type" value="Genomic_DNA"/>
</dbReference>
<feature type="region of interest" description="Disordered" evidence="1">
    <location>
        <begin position="64"/>
        <end position="88"/>
    </location>
</feature>
<comment type="caution">
    <text evidence="2">The sequence shown here is derived from an EMBL/GenBank/DDBJ whole genome shotgun (WGS) entry which is preliminary data.</text>
</comment>
<proteinExistence type="predicted"/>
<sequence length="213" mass="22806">MDGFLQMPSYKDRFLGCLATRTAVLPTSISSWDALLQGSLPKHQGSLPADALLQGSLPGIPCHRLKRHPPAPKKDSDLKQSPPVPKKASGPCYKDRFLGCLATRVALLATRIASCGCFATRVASWDALLKQSLSSLQGSLPADALLKRSLPGIQLTNFRVSWLLVFGLSPSGLPIICSAEGCLPSPVGCDTCYKGWILIGMICFVACVFPRLP</sequence>
<name>A0A813EC08_POLGL</name>
<protein>
    <submittedName>
        <fullName evidence="2">Uncharacterized protein</fullName>
    </submittedName>
</protein>
<evidence type="ECO:0000313" key="3">
    <source>
        <dbReference type="Proteomes" id="UP000654075"/>
    </source>
</evidence>
<gene>
    <name evidence="2" type="ORF">PGLA1383_LOCUS14009</name>
</gene>